<dbReference type="RefSeq" id="XP_041681531.1">
    <property type="nucleotide sequence ID" value="XM_041830915.1"/>
</dbReference>
<keyword evidence="2" id="KW-1185">Reference proteome</keyword>
<dbReference type="GeneID" id="65086570"/>
<dbReference type="AlphaFoldDB" id="A0A1L7T8C8"/>
<reference evidence="2" key="1">
    <citation type="journal article" date="2016" name="Genome Biol. Evol.">
        <title>Comparative 'omics' of the Fusarium fujikuroi species complex highlights differences in genetic potential and metabolite synthesis.</title>
        <authorList>
            <person name="Niehaus E.-M."/>
            <person name="Muensterkoetter M."/>
            <person name="Proctor R.H."/>
            <person name="Brown D.W."/>
            <person name="Sharon A."/>
            <person name="Idan Y."/>
            <person name="Oren-Young L."/>
            <person name="Sieber C.M."/>
            <person name="Novak O."/>
            <person name="Pencik A."/>
            <person name="Tarkowska D."/>
            <person name="Hromadova K."/>
            <person name="Freeman S."/>
            <person name="Maymon M."/>
            <person name="Elazar M."/>
            <person name="Youssef S.A."/>
            <person name="El-Shabrawy E.S.M."/>
            <person name="Shalaby A.B.A."/>
            <person name="Houterman P."/>
            <person name="Brock N.L."/>
            <person name="Burkhardt I."/>
            <person name="Tsavkelova E.A."/>
            <person name="Dickschat J.S."/>
            <person name="Galuszka P."/>
            <person name="Gueldener U."/>
            <person name="Tudzynski B."/>
        </authorList>
    </citation>
    <scope>NUCLEOTIDE SEQUENCE [LARGE SCALE GENOMIC DNA]</scope>
    <source>
        <strain evidence="2">MRC7560</strain>
    </source>
</reference>
<evidence type="ECO:0000313" key="2">
    <source>
        <dbReference type="Proteomes" id="UP000184255"/>
    </source>
</evidence>
<comment type="caution">
    <text evidence="1">The sequence shown here is derived from an EMBL/GenBank/DDBJ whole genome shotgun (WGS) entry which is preliminary data.</text>
</comment>
<gene>
    <name evidence="1" type="ORF">FMAN_07309</name>
</gene>
<organism evidence="1 2">
    <name type="scientific">Fusarium mangiferae</name>
    <name type="common">Mango malformation disease fungus</name>
    <dbReference type="NCBI Taxonomy" id="192010"/>
    <lineage>
        <taxon>Eukaryota</taxon>
        <taxon>Fungi</taxon>
        <taxon>Dikarya</taxon>
        <taxon>Ascomycota</taxon>
        <taxon>Pezizomycotina</taxon>
        <taxon>Sordariomycetes</taxon>
        <taxon>Hypocreomycetidae</taxon>
        <taxon>Hypocreales</taxon>
        <taxon>Nectriaceae</taxon>
        <taxon>Fusarium</taxon>
        <taxon>Fusarium fujikuroi species complex</taxon>
    </lineage>
</organism>
<dbReference type="VEuPathDB" id="FungiDB:FMAN_07309"/>
<accession>A0A1L7T8C8</accession>
<proteinExistence type="predicted"/>
<protein>
    <submittedName>
        <fullName evidence="1">Uncharacterized protein</fullName>
    </submittedName>
</protein>
<dbReference type="EMBL" id="FCQH01000005">
    <property type="protein sequence ID" value="CVK92413.1"/>
    <property type="molecule type" value="Genomic_DNA"/>
</dbReference>
<evidence type="ECO:0000313" key="1">
    <source>
        <dbReference type="EMBL" id="CVK92413.1"/>
    </source>
</evidence>
<name>A0A1L7T8C8_FUSMA</name>
<sequence length="237" mass="27483">MESRHWDLCWRCLKRLDDEPKWRASSNHKLFCDDCAKLKLQGIPKTKQIAWKECVVCFEDFPDHYYTCSTVYPDTGGPPFRVGHALCSRCAYGSRQRRLNLKRGFIDKCPLCRKKPRNPVRVVACTIIKVPEDEAAVPVDVPAQPSLVDEPAQPVLVLGVRLGRSVNHRQVRVRWEDTWERYDLMGADKRMQVKSIIGETPDSIKICWKDTWELLEDLEDGPLKEEAKRLLEDKYSV</sequence>
<dbReference type="Proteomes" id="UP000184255">
    <property type="component" value="Unassembled WGS sequence"/>
</dbReference>